<dbReference type="OrthoDB" id="28413at2759"/>
<evidence type="ECO:0000256" key="1">
    <source>
        <dbReference type="ARBA" id="ARBA00024863"/>
    </source>
</evidence>
<keyword evidence="4" id="KW-1185">Reference proteome</keyword>
<dbReference type="EMBL" id="JACEEZ010011739">
    <property type="protein sequence ID" value="KAG0721143.1"/>
    <property type="molecule type" value="Genomic_DNA"/>
</dbReference>
<feature type="domain" description="ELMO" evidence="2">
    <location>
        <begin position="273"/>
        <end position="447"/>
    </location>
</feature>
<gene>
    <name evidence="3" type="primary">ELMO2</name>
    <name evidence="3" type="ORF">GWK47_047055</name>
</gene>
<sequence>MAPPRDSNVVKLAVEMRALDTKPVPFLGGFSLQDPLAAFILELCAHWKVEHPDHFALQYTDPSVYYVTEKNRSKIKDGTVLHLVFSAGKTADDILHKLRKTSEERKEALEKLVRMSGDVTFANEFIRRKVASYVNYHGSVDVRTLNSSLTILENIVINSQTKYLVVEKHITIAKLLHHISNNKKGEIQQAVLALVNAMIQKSEPQKRKCWCNTLTSRQYRTILSNNVVLPHGENSSVGSDLAHQLYVLQQLLLNQYEERMNTSMDVNDQDATEKIKELRKIALSLMESNILSPEQVPSGITPRRPEYKKEYKKLGFKNDINPAQDFKDTPPGMLALDNMIYFARNHSDQYAKLVLENCYRADSHECPFGRASIELTKLLCEVLKIGDVPTEQGQSYHAMFFSFDYVFEELFSICIVLLNKTWKEMKATTEDFSKVVSVVKEQIKRSILKQPPTLEEFRKAINNLTYAEIAEIWRQERLNNEEQEMQAPPIKELRRSLMPDILELIQQHRLRYLVEGTKFKILARGVRLKYNFRYCRLSPNHKFLHYDDCDEKSVPSLDELGKKISIVDIKSVVTGKDCPHMKEKSGSSTHCLHVFLGLPSGRRPGTSNLTALPNASPSLLFKCSNHLNRLTLSTVLSSFNPHSLATSSLHLLICEEESCQPCFSVLHDSSGISETNSVDFVAPDEKNYNYWVDGLNALLRQRMPSQQTAADLETLLNMEIKLRLLDAEGVTIPSSQPPIPPPPPNYSFCYQLP</sequence>
<dbReference type="InterPro" id="IPR050868">
    <property type="entry name" value="ELMO_domain-containing"/>
</dbReference>
<evidence type="ECO:0000313" key="4">
    <source>
        <dbReference type="Proteomes" id="UP000770661"/>
    </source>
</evidence>
<dbReference type="Pfam" id="PF04727">
    <property type="entry name" value="ELMO_CED12"/>
    <property type="match status" value="1"/>
</dbReference>
<dbReference type="PROSITE" id="PS51335">
    <property type="entry name" value="ELMO"/>
    <property type="match status" value="1"/>
</dbReference>
<evidence type="ECO:0000259" key="2">
    <source>
        <dbReference type="PROSITE" id="PS51335"/>
    </source>
</evidence>
<dbReference type="InterPro" id="IPR024574">
    <property type="entry name" value="ELMO_ARM"/>
</dbReference>
<dbReference type="Gene3D" id="2.30.29.30">
    <property type="entry name" value="Pleckstrin-homology domain (PH domain)/Phosphotyrosine-binding domain (PTB)"/>
    <property type="match status" value="1"/>
</dbReference>
<dbReference type="Gene3D" id="6.10.250.810">
    <property type="match status" value="1"/>
</dbReference>
<dbReference type="PANTHER" id="PTHR12771">
    <property type="entry name" value="ENGULFMENT AND CELL MOTILITY"/>
    <property type="match status" value="1"/>
</dbReference>
<dbReference type="InterPro" id="IPR011993">
    <property type="entry name" value="PH-like_dom_sf"/>
</dbReference>
<reference evidence="3" key="1">
    <citation type="submission" date="2020-07" db="EMBL/GenBank/DDBJ databases">
        <title>The High-quality genome of the commercially important snow crab, Chionoecetes opilio.</title>
        <authorList>
            <person name="Jeong J.-H."/>
            <person name="Ryu S."/>
        </authorList>
    </citation>
    <scope>NUCLEOTIDE SEQUENCE</scope>
    <source>
        <strain evidence="3">MADBK_172401_WGS</strain>
        <tissue evidence="3">Digestive gland</tissue>
    </source>
</reference>
<dbReference type="InterPro" id="IPR001849">
    <property type="entry name" value="PH_domain"/>
</dbReference>
<name>A0A8J5CGK9_CHIOP</name>
<dbReference type="GO" id="GO:0007015">
    <property type="term" value="P:actin filament organization"/>
    <property type="evidence" value="ECO:0007669"/>
    <property type="project" value="TreeGrafter"/>
</dbReference>
<accession>A0A8J5CGK9</accession>
<comment type="caution">
    <text evidence="3">The sequence shown here is derived from an EMBL/GenBank/DDBJ whole genome shotgun (WGS) entry which is preliminary data.</text>
</comment>
<dbReference type="Pfam" id="PF11841">
    <property type="entry name" value="ELMO_ARM"/>
    <property type="match status" value="1"/>
</dbReference>
<organism evidence="3 4">
    <name type="scientific">Chionoecetes opilio</name>
    <name type="common">Atlantic snow crab</name>
    <name type="synonym">Cancer opilio</name>
    <dbReference type="NCBI Taxonomy" id="41210"/>
    <lineage>
        <taxon>Eukaryota</taxon>
        <taxon>Metazoa</taxon>
        <taxon>Ecdysozoa</taxon>
        <taxon>Arthropoda</taxon>
        <taxon>Crustacea</taxon>
        <taxon>Multicrustacea</taxon>
        <taxon>Malacostraca</taxon>
        <taxon>Eumalacostraca</taxon>
        <taxon>Eucarida</taxon>
        <taxon>Decapoda</taxon>
        <taxon>Pleocyemata</taxon>
        <taxon>Brachyura</taxon>
        <taxon>Eubrachyura</taxon>
        <taxon>Majoidea</taxon>
        <taxon>Majidae</taxon>
        <taxon>Chionoecetes</taxon>
    </lineage>
</organism>
<protein>
    <submittedName>
        <fullName evidence="3">Engulfment and cell motility protein 2</fullName>
    </submittedName>
</protein>
<dbReference type="GO" id="GO:0048870">
    <property type="term" value="P:cell motility"/>
    <property type="evidence" value="ECO:0007669"/>
    <property type="project" value="TreeGrafter"/>
</dbReference>
<proteinExistence type="predicted"/>
<evidence type="ECO:0000313" key="3">
    <source>
        <dbReference type="EMBL" id="KAG0721143.1"/>
    </source>
</evidence>
<dbReference type="SUPFAM" id="SSF50729">
    <property type="entry name" value="PH domain-like"/>
    <property type="match status" value="1"/>
</dbReference>
<dbReference type="Gene3D" id="6.10.10.90">
    <property type="match status" value="1"/>
</dbReference>
<dbReference type="PANTHER" id="PTHR12771:SF56">
    <property type="entry name" value="CED-12"/>
    <property type="match status" value="1"/>
</dbReference>
<dbReference type="InterPro" id="IPR006816">
    <property type="entry name" value="ELMO_dom"/>
</dbReference>
<dbReference type="Proteomes" id="UP000770661">
    <property type="component" value="Unassembled WGS sequence"/>
</dbReference>
<dbReference type="GO" id="GO:0005886">
    <property type="term" value="C:plasma membrane"/>
    <property type="evidence" value="ECO:0007669"/>
    <property type="project" value="TreeGrafter"/>
</dbReference>
<dbReference type="Pfam" id="PF16457">
    <property type="entry name" value="PH_12"/>
    <property type="match status" value="1"/>
</dbReference>
<dbReference type="AlphaFoldDB" id="A0A8J5CGK9"/>
<comment type="function">
    <text evidence="1">Involved in cytoskeletal rearrangements required for phagocytosis of apoptotic cells and cell motility. Acts in association with DOCK1 and CRK. Was initially proposed to be required in complex with DOCK1 to activate Rac Rho small GTPases. May enhance the guanine nucleotide exchange factor (GEF) activity of DOCK1.</text>
</comment>